<sequence>MHFVHCLPLIPSKLSELRIIVEKKTEMIRKQMCSSICEWENLAHRAVLYRMGTAMRSLVDGACRGVDWYHLWVSRSVRRKESFLGPVRLLLLIV</sequence>
<organism evidence="1">
    <name type="scientific">Ensete ventricosum</name>
    <name type="common">Abyssinian banana</name>
    <name type="synonym">Musa ensete</name>
    <dbReference type="NCBI Taxonomy" id="4639"/>
    <lineage>
        <taxon>Eukaryota</taxon>
        <taxon>Viridiplantae</taxon>
        <taxon>Streptophyta</taxon>
        <taxon>Embryophyta</taxon>
        <taxon>Tracheophyta</taxon>
        <taxon>Spermatophyta</taxon>
        <taxon>Magnoliopsida</taxon>
        <taxon>Liliopsida</taxon>
        <taxon>Zingiberales</taxon>
        <taxon>Musaceae</taxon>
        <taxon>Ensete</taxon>
    </lineage>
</organism>
<dbReference type="Proteomes" id="UP000290560">
    <property type="component" value="Unassembled WGS sequence"/>
</dbReference>
<dbReference type="AlphaFoldDB" id="A0A444CBG4"/>
<evidence type="ECO:0000313" key="1">
    <source>
        <dbReference type="EMBL" id="RZR73352.1"/>
    </source>
</evidence>
<name>A0A444CBG4_ENSVE</name>
<accession>A0A444CBG4</accession>
<protein>
    <submittedName>
        <fullName evidence="1">Uncharacterized protein</fullName>
    </submittedName>
</protein>
<dbReference type="EMBL" id="KV875888">
    <property type="protein sequence ID" value="RZR73352.1"/>
    <property type="molecule type" value="Genomic_DNA"/>
</dbReference>
<gene>
    <name evidence="1" type="ORF">BHM03_00023005</name>
</gene>
<reference evidence="1" key="1">
    <citation type="journal article" date="2018" name="Data Brief">
        <title>Genome sequence data from 17 accessions of Ensete ventricosum, a staple food crop for millions in Ethiopia.</title>
        <authorList>
            <person name="Yemataw Z."/>
            <person name="Muzemil S."/>
            <person name="Ambachew D."/>
            <person name="Tripathi L."/>
            <person name="Tesfaye K."/>
            <person name="Chala A."/>
            <person name="Farbos A."/>
            <person name="O'Neill P."/>
            <person name="Moore K."/>
            <person name="Grant M."/>
            <person name="Studholme D.J."/>
        </authorList>
    </citation>
    <scope>NUCLEOTIDE SEQUENCE [LARGE SCALE GENOMIC DNA]</scope>
    <source>
        <tissue evidence="1">Leaf</tissue>
    </source>
</reference>
<proteinExistence type="predicted"/>